<dbReference type="EMBL" id="BJYL01000009">
    <property type="protein sequence ID" value="GEN82473.1"/>
    <property type="molecule type" value="Genomic_DNA"/>
</dbReference>
<dbReference type="Pfam" id="PF11181">
    <property type="entry name" value="YflT"/>
    <property type="match status" value="1"/>
</dbReference>
<accession>A0A511Z4U2</accession>
<dbReference type="AlphaFoldDB" id="A0A511Z4U2"/>
<protein>
    <recommendedName>
        <fullName evidence="6">Stress response protein YsnF</fullName>
    </recommendedName>
</protein>
<dbReference type="NCBIfam" id="TIGR02271">
    <property type="entry name" value="YsnF/AvaK domain"/>
    <property type="match status" value="1"/>
</dbReference>
<dbReference type="InterPro" id="IPR052967">
    <property type="entry name" value="Stress_Response_Assoc"/>
</dbReference>
<sequence length="345" mass="39852">MNDKKFIGMYHNDSELMTKIDDLKAQGIDGENIYVIAQDESDVVMFQGMKYGDVQTKPESWFDRFMNFLTGENHVRSMLHDVGVADNDMDNYYTQIQNGGKLLYVDEGEVNRLHTKTDGSFSTLEAGGAWTDPNLGGNQVTDFEANELSQPNYEKASSTGAFQDSHMYEGNEESFGRVGGEALRNENSARFNETDRFDENLTEEKMRLREERLSVDKEEVERGEVTLHKDVVEEEQSLDVPVMREEVYVERRPVNEYETDTTEFKMQQDDETIRVPITEERLEVTKKPYVSEEIVVGKRKVADTETVNETVRHEEARFEKSGEVDVQDEFIDEPTFRNKKDEESF</sequence>
<feature type="compositionally biased region" description="Basic and acidic residues" evidence="1">
    <location>
        <begin position="334"/>
        <end position="345"/>
    </location>
</feature>
<evidence type="ECO:0000313" key="5">
    <source>
        <dbReference type="Proteomes" id="UP000321901"/>
    </source>
</evidence>
<dbReference type="Proteomes" id="UP000321901">
    <property type="component" value="Unassembled WGS sequence"/>
</dbReference>
<keyword evidence="5" id="KW-1185">Reference proteome</keyword>
<gene>
    <name evidence="4" type="ORF">SLU01_07850</name>
</gene>
<name>A0A511Z4U2_9BACL</name>
<evidence type="ECO:0000259" key="2">
    <source>
        <dbReference type="Pfam" id="PF09557"/>
    </source>
</evidence>
<dbReference type="OrthoDB" id="2678178at2"/>
<proteinExistence type="predicted"/>
<dbReference type="InterPro" id="IPR019060">
    <property type="entry name" value="DUF2382"/>
</dbReference>
<evidence type="ECO:0000313" key="4">
    <source>
        <dbReference type="EMBL" id="GEN82473.1"/>
    </source>
</evidence>
<reference evidence="4 5" key="1">
    <citation type="submission" date="2019-07" db="EMBL/GenBank/DDBJ databases">
        <title>Whole genome shotgun sequence of Sporosarcina luteola NBRC 105378.</title>
        <authorList>
            <person name="Hosoyama A."/>
            <person name="Uohara A."/>
            <person name="Ohji S."/>
            <person name="Ichikawa N."/>
        </authorList>
    </citation>
    <scope>NUCLEOTIDE SEQUENCE [LARGE SCALE GENOMIC DNA]</scope>
    <source>
        <strain evidence="4 5">NBRC 105378</strain>
    </source>
</reference>
<evidence type="ECO:0000259" key="3">
    <source>
        <dbReference type="Pfam" id="PF11181"/>
    </source>
</evidence>
<dbReference type="PANTHER" id="PTHR38463:SF1">
    <property type="entry name" value="STRESS RESPONSE PROTEIN YSNF"/>
    <property type="match status" value="1"/>
</dbReference>
<dbReference type="PANTHER" id="PTHR38463">
    <property type="entry name" value="STRESS RESPONSE PROTEIN YSNF"/>
    <property type="match status" value="1"/>
</dbReference>
<organism evidence="4 5">
    <name type="scientific">Sporosarcina luteola</name>
    <dbReference type="NCBI Taxonomy" id="582850"/>
    <lineage>
        <taxon>Bacteria</taxon>
        <taxon>Bacillati</taxon>
        <taxon>Bacillota</taxon>
        <taxon>Bacilli</taxon>
        <taxon>Bacillales</taxon>
        <taxon>Caryophanaceae</taxon>
        <taxon>Sporosarcina</taxon>
    </lineage>
</organism>
<dbReference type="InterPro" id="IPR025889">
    <property type="entry name" value="GSP17M-like_dom"/>
</dbReference>
<dbReference type="Pfam" id="PF09557">
    <property type="entry name" value="DUF2382"/>
    <property type="match status" value="1"/>
</dbReference>
<dbReference type="RefSeq" id="WP_147055560.1">
    <property type="nucleotide sequence ID" value="NZ_BJYL01000009.1"/>
</dbReference>
<feature type="region of interest" description="Disordered" evidence="1">
    <location>
        <begin position="318"/>
        <end position="345"/>
    </location>
</feature>
<feature type="domain" description="General stress protein 17M-like" evidence="3">
    <location>
        <begin position="6"/>
        <end position="99"/>
    </location>
</feature>
<evidence type="ECO:0000256" key="1">
    <source>
        <dbReference type="SAM" id="MobiDB-lite"/>
    </source>
</evidence>
<evidence type="ECO:0008006" key="6">
    <source>
        <dbReference type="Google" id="ProtNLM"/>
    </source>
</evidence>
<feature type="domain" description="DUF2382" evidence="2">
    <location>
        <begin position="206"/>
        <end position="316"/>
    </location>
</feature>
<comment type="caution">
    <text evidence="4">The sequence shown here is derived from an EMBL/GenBank/DDBJ whole genome shotgun (WGS) entry which is preliminary data.</text>
</comment>